<dbReference type="Pfam" id="PF10741">
    <property type="entry name" value="T2SSM_b"/>
    <property type="match status" value="1"/>
</dbReference>
<name>L0DX44_THIND</name>
<reference evidence="1" key="1">
    <citation type="submission" date="2015-12" db="EMBL/GenBank/DDBJ databases">
        <authorList>
            <person name="Tikhonova T.V."/>
            <person name="Pavlov A.R."/>
            <person name="Beletsky A.V."/>
            <person name="Mardanov A.V."/>
            <person name="Sorokin D.Y."/>
            <person name="Ravin N.V."/>
            <person name="Popov V.O."/>
        </authorList>
    </citation>
    <scope>NUCLEOTIDE SEQUENCE</scope>
    <source>
        <strain evidence="1">DSM 14787</strain>
    </source>
</reference>
<dbReference type="OrthoDB" id="5767259at2"/>
<proteinExistence type="predicted"/>
<evidence type="ECO:0000313" key="2">
    <source>
        <dbReference type="Proteomes" id="UP000010809"/>
    </source>
</evidence>
<evidence type="ECO:0000313" key="1">
    <source>
        <dbReference type="EMBL" id="AGA33577.1"/>
    </source>
</evidence>
<dbReference type="InterPro" id="IPR034756">
    <property type="entry name" value="T2SSM_b"/>
</dbReference>
<dbReference type="AlphaFoldDB" id="L0DX44"/>
<protein>
    <submittedName>
        <fullName evidence="1">General secretion pathway protein, putative</fullName>
    </submittedName>
</protein>
<dbReference type="STRING" id="1255043.TVNIR_1916"/>
<gene>
    <name evidence="1" type="ordered locus">TVNIR_1916</name>
</gene>
<dbReference type="PATRIC" id="fig|1255043.3.peg.1940"/>
<dbReference type="KEGG" id="tni:TVNIR_1916"/>
<dbReference type="eggNOG" id="ENOG5030CV1">
    <property type="taxonomic scope" value="Bacteria"/>
</dbReference>
<dbReference type="NCBIfam" id="NF040576">
    <property type="entry name" value="T2SS_GspM_XpsM"/>
    <property type="match status" value="1"/>
</dbReference>
<accession>L0DX44</accession>
<dbReference type="EMBL" id="CP003989">
    <property type="protein sequence ID" value="AGA33577.1"/>
    <property type="molecule type" value="Genomic_DNA"/>
</dbReference>
<organism evidence="1 2">
    <name type="scientific">Thioalkalivibrio nitratireducens (strain DSM 14787 / UNIQEM 213 / ALEN2)</name>
    <dbReference type="NCBI Taxonomy" id="1255043"/>
    <lineage>
        <taxon>Bacteria</taxon>
        <taxon>Pseudomonadati</taxon>
        <taxon>Pseudomonadota</taxon>
        <taxon>Gammaproteobacteria</taxon>
        <taxon>Chromatiales</taxon>
        <taxon>Ectothiorhodospiraceae</taxon>
        <taxon>Thioalkalivibrio</taxon>
    </lineage>
</organism>
<keyword evidence="2" id="KW-1185">Reference proteome</keyword>
<sequence>MTLENLQPRERRALALGILLLVLVAVGVGVVKPVVDRYRLYHDAVADLGFRLERLAQVAAQGPALDERVADLTETVRSAGLAVERETPALAAADLQRRLGEVVADKGGNVRSTLVMAPQEEEGFVRVAVRMQMSGDSEVLAEVLEAVESARPLIFVDNVRIQGRRGVVRRGTPDPGAEQVEAQFDAMVFMRGGE</sequence>
<dbReference type="RefSeq" id="WP_015258704.1">
    <property type="nucleotide sequence ID" value="NC_019902.2"/>
</dbReference>
<dbReference type="Proteomes" id="UP000010809">
    <property type="component" value="Chromosome"/>
</dbReference>
<dbReference type="HOGENOM" id="CLU_116595_1_0_6"/>